<dbReference type="Gene3D" id="2.40.10.10">
    <property type="entry name" value="Trypsin-like serine proteases"/>
    <property type="match status" value="2"/>
</dbReference>
<evidence type="ECO:0000313" key="1">
    <source>
        <dbReference type="EMBL" id="SOX51730.1"/>
    </source>
</evidence>
<dbReference type="Proteomes" id="UP000236318">
    <property type="component" value="Unassembled WGS sequence"/>
</dbReference>
<keyword evidence="2" id="KW-1185">Reference proteome</keyword>
<dbReference type="CDD" id="cd21112">
    <property type="entry name" value="alphaLP-like"/>
    <property type="match status" value="1"/>
</dbReference>
<organism evidence="1 2">
    <name type="scientific">Mycobacterium ahvazicum</name>
    <dbReference type="NCBI Taxonomy" id="1964395"/>
    <lineage>
        <taxon>Bacteria</taxon>
        <taxon>Bacillati</taxon>
        <taxon>Actinomycetota</taxon>
        <taxon>Actinomycetes</taxon>
        <taxon>Mycobacteriales</taxon>
        <taxon>Mycobacteriaceae</taxon>
        <taxon>Mycobacterium</taxon>
        <taxon>Mycobacterium simiae complex</taxon>
    </lineage>
</organism>
<comment type="caution">
    <text evidence="1">The sequence shown here is derived from an EMBL/GenBank/DDBJ whole genome shotgun (WGS) entry which is preliminary data.</text>
</comment>
<gene>
    <name evidence="1" type="ORF">MAAFP003_391</name>
</gene>
<reference evidence="1" key="1">
    <citation type="submission" date="2018-01" db="EMBL/GenBank/DDBJ databases">
        <authorList>
            <consortium name="Urmite Genomes"/>
        </authorList>
    </citation>
    <scope>NUCLEOTIDE SEQUENCE [LARGE SCALE GENOMIC DNA]</scope>
    <source>
        <strain evidence="1">AFP003</strain>
    </source>
</reference>
<protein>
    <submittedName>
        <fullName evidence="1">Trypsin</fullName>
    </submittedName>
</protein>
<dbReference type="InterPro" id="IPR009003">
    <property type="entry name" value="Peptidase_S1_PA"/>
</dbReference>
<evidence type="ECO:0000313" key="2">
    <source>
        <dbReference type="Proteomes" id="UP000236318"/>
    </source>
</evidence>
<name>A0A2K4Y4L8_9MYCO</name>
<sequence>MTTGHINVSCITVKPQYDSRAAITLPLGHERKGGELVTMACRTVIATVLMLLTAAPAHAQSPPTPGIKINDETSFCTSAFTAEGDDGSYYLMTSGHCDAHDGSVWTYGADDTPLGRLVKGEYEETPEGSQTKDAALIKLEPSVGAPSGDIAGKYPVRDALSVSQIKVGTQMCKVGAVTGETCGPITNIEGTSVVEADLRCLGGDSGSPGFVKNPDGTASAIGILTSALDDDHTTYFIIVAPLLTKWGLRLLP</sequence>
<accession>A0A2K4Y4L8</accession>
<dbReference type="AlphaFoldDB" id="A0A2K4Y4L8"/>
<dbReference type="EMBL" id="FXEG02000001">
    <property type="protein sequence ID" value="SOX51730.1"/>
    <property type="molecule type" value="Genomic_DNA"/>
</dbReference>
<dbReference type="InterPro" id="IPR043504">
    <property type="entry name" value="Peptidase_S1_PA_chymotrypsin"/>
</dbReference>
<proteinExistence type="predicted"/>
<dbReference type="SUPFAM" id="SSF50494">
    <property type="entry name" value="Trypsin-like serine proteases"/>
    <property type="match status" value="1"/>
</dbReference>